<comment type="caution">
    <text evidence="3">The sequence shown here is derived from an EMBL/GenBank/DDBJ whole genome shotgun (WGS) entry which is preliminary data.</text>
</comment>
<dbReference type="InterPro" id="IPR043504">
    <property type="entry name" value="Peptidase_S1_PA_chymotrypsin"/>
</dbReference>
<keyword evidence="1" id="KW-0472">Membrane</keyword>
<dbReference type="InterPro" id="IPR009003">
    <property type="entry name" value="Peptidase_S1_PA"/>
</dbReference>
<keyword evidence="4" id="KW-1185">Reference proteome</keyword>
<organism evidence="3 4">
    <name type="scientific">Asbolus verrucosus</name>
    <name type="common">Desert ironclad beetle</name>
    <dbReference type="NCBI Taxonomy" id="1661398"/>
    <lineage>
        <taxon>Eukaryota</taxon>
        <taxon>Metazoa</taxon>
        <taxon>Ecdysozoa</taxon>
        <taxon>Arthropoda</taxon>
        <taxon>Hexapoda</taxon>
        <taxon>Insecta</taxon>
        <taxon>Pterygota</taxon>
        <taxon>Neoptera</taxon>
        <taxon>Endopterygota</taxon>
        <taxon>Coleoptera</taxon>
        <taxon>Polyphaga</taxon>
        <taxon>Cucujiformia</taxon>
        <taxon>Tenebrionidae</taxon>
        <taxon>Pimeliinae</taxon>
        <taxon>Asbolus</taxon>
    </lineage>
</organism>
<dbReference type="AlphaFoldDB" id="A0A482VGC7"/>
<evidence type="ECO:0000256" key="1">
    <source>
        <dbReference type="SAM" id="Phobius"/>
    </source>
</evidence>
<dbReference type="GO" id="GO:0004252">
    <property type="term" value="F:serine-type endopeptidase activity"/>
    <property type="evidence" value="ECO:0007669"/>
    <property type="project" value="InterPro"/>
</dbReference>
<feature type="transmembrane region" description="Helical" evidence="1">
    <location>
        <begin position="45"/>
        <end position="68"/>
    </location>
</feature>
<keyword evidence="1" id="KW-1133">Transmembrane helix</keyword>
<protein>
    <submittedName>
        <fullName evidence="3">Trypsin domain containing protein</fullName>
    </submittedName>
</protein>
<sequence length="91" mass="10425">MEEEEGKDTCNGDSGGPLLCNDGKGILLTKQFFARWKKLGVKMRVMVILEGLYCAMIVQSLLWNGLWFTKQICDVHEGRKFFGFYRGNNDK</sequence>
<dbReference type="SUPFAM" id="SSF50494">
    <property type="entry name" value="Trypsin-like serine proteases"/>
    <property type="match status" value="1"/>
</dbReference>
<evidence type="ECO:0000313" key="3">
    <source>
        <dbReference type="EMBL" id="RZC18443.1"/>
    </source>
</evidence>
<dbReference type="InterPro" id="IPR001254">
    <property type="entry name" value="Trypsin_dom"/>
</dbReference>
<gene>
    <name evidence="3" type="ORF">BDFB_003618</name>
</gene>
<feature type="domain" description="Peptidase S1" evidence="2">
    <location>
        <begin position="5"/>
        <end position="30"/>
    </location>
</feature>
<proteinExistence type="predicted"/>
<dbReference type="GO" id="GO:0006508">
    <property type="term" value="P:proteolysis"/>
    <property type="evidence" value="ECO:0007669"/>
    <property type="project" value="InterPro"/>
</dbReference>
<dbReference type="EMBL" id="QDEB01103932">
    <property type="protein sequence ID" value="RZC18443.1"/>
    <property type="molecule type" value="Genomic_DNA"/>
</dbReference>
<evidence type="ECO:0000313" key="4">
    <source>
        <dbReference type="Proteomes" id="UP000292052"/>
    </source>
</evidence>
<dbReference type="Pfam" id="PF00089">
    <property type="entry name" value="Trypsin"/>
    <property type="match status" value="1"/>
</dbReference>
<evidence type="ECO:0000259" key="2">
    <source>
        <dbReference type="Pfam" id="PF00089"/>
    </source>
</evidence>
<dbReference type="Proteomes" id="UP000292052">
    <property type="component" value="Unassembled WGS sequence"/>
</dbReference>
<dbReference type="Gene3D" id="2.40.10.10">
    <property type="entry name" value="Trypsin-like serine proteases"/>
    <property type="match status" value="1"/>
</dbReference>
<accession>A0A482VGC7</accession>
<keyword evidence="1" id="KW-0812">Transmembrane</keyword>
<name>A0A482VGC7_ASBVE</name>
<reference evidence="3 4" key="1">
    <citation type="submission" date="2017-03" db="EMBL/GenBank/DDBJ databases">
        <title>Genome of the blue death feigning beetle - Asbolus verrucosus.</title>
        <authorList>
            <person name="Rider S.D."/>
        </authorList>
    </citation>
    <scope>NUCLEOTIDE SEQUENCE [LARGE SCALE GENOMIC DNA]</scope>
    <source>
        <strain evidence="3">Butters</strain>
        <tissue evidence="3">Head and leg muscle</tissue>
    </source>
</reference>